<accession>A0A090QLI2</accession>
<dbReference type="STRING" id="754436.JCM19237_2126"/>
<protein>
    <submittedName>
        <fullName evidence="1">Uncharacterized protein</fullName>
    </submittedName>
</protein>
<organism evidence="1 2">
    <name type="scientific">Photobacterium aphoticum</name>
    <dbReference type="NCBI Taxonomy" id="754436"/>
    <lineage>
        <taxon>Bacteria</taxon>
        <taxon>Pseudomonadati</taxon>
        <taxon>Pseudomonadota</taxon>
        <taxon>Gammaproteobacteria</taxon>
        <taxon>Vibrionales</taxon>
        <taxon>Vibrionaceae</taxon>
        <taxon>Photobacterium</taxon>
    </lineage>
</organism>
<comment type="caution">
    <text evidence="1">The sequence shown here is derived from an EMBL/GenBank/DDBJ whole genome shotgun (WGS) entry which is preliminary data.</text>
</comment>
<name>A0A090QLI2_9GAMM</name>
<dbReference type="Proteomes" id="UP000029227">
    <property type="component" value="Unassembled WGS sequence"/>
</dbReference>
<dbReference type="AlphaFoldDB" id="A0A090QLI2"/>
<evidence type="ECO:0000313" key="2">
    <source>
        <dbReference type="Proteomes" id="UP000029227"/>
    </source>
</evidence>
<evidence type="ECO:0000313" key="1">
    <source>
        <dbReference type="EMBL" id="GAL03975.1"/>
    </source>
</evidence>
<sequence>MIWATDNDDHGEEMYSVRLRQPLVVEGVLREDAEHLPARIAHEIFTQQEINSLLTNNNK</sequence>
<gene>
    <name evidence="1" type="ORF">JCM19237_2126</name>
</gene>
<reference evidence="1 2" key="1">
    <citation type="journal article" date="2014" name="Genome Announc.">
        <title>Draft Genome Sequences of Two Vibrionaceae Species, Vibrio ponticus C121 and Photobacterium aphoticum C119, Isolated as Coral Reef Microbiota.</title>
        <authorList>
            <person name="Al-saari N."/>
            <person name="Meirelles P.M."/>
            <person name="Mino S."/>
            <person name="Suda W."/>
            <person name="Oshima K."/>
            <person name="Hattori M."/>
            <person name="Ohkuma M."/>
            <person name="Thompson F.L."/>
            <person name="Gomez-Gil B."/>
            <person name="Sawabe T."/>
            <person name="Sawabe T."/>
        </authorList>
    </citation>
    <scope>NUCLEOTIDE SEQUENCE [LARGE SCALE GENOMIC DNA]</scope>
    <source>
        <strain evidence="1 2">JCM 19237</strain>
    </source>
</reference>
<proteinExistence type="predicted"/>
<dbReference type="EMBL" id="BBMN01000003">
    <property type="protein sequence ID" value="GAL03975.1"/>
    <property type="molecule type" value="Genomic_DNA"/>
</dbReference>